<evidence type="ECO:0000256" key="1">
    <source>
        <dbReference type="ARBA" id="ARBA00004123"/>
    </source>
</evidence>
<name>A0A484GB13_COLOR</name>
<keyword evidence="2" id="KW-0539">Nucleus</keyword>
<evidence type="ECO:0000256" key="3">
    <source>
        <dbReference type="SAM" id="MobiDB-lite"/>
    </source>
</evidence>
<dbReference type="PANTHER" id="PTHR37534:SF23">
    <property type="entry name" value="ZN(II)2CYS6 TRANSCRIPTION FACTOR (EUROFUNG)"/>
    <property type="match status" value="1"/>
</dbReference>
<comment type="caution">
    <text evidence="5">The sequence shown here is derived from an EMBL/GenBank/DDBJ whole genome shotgun (WGS) entry which is preliminary data.</text>
</comment>
<organism evidence="5 6">
    <name type="scientific">Colletotrichum orbiculare (strain 104-T / ATCC 96160 / CBS 514.97 / LARS 414 / MAFF 240422)</name>
    <name type="common">Cucumber anthracnose fungus</name>
    <name type="synonym">Colletotrichum lagenarium</name>
    <dbReference type="NCBI Taxonomy" id="1213857"/>
    <lineage>
        <taxon>Eukaryota</taxon>
        <taxon>Fungi</taxon>
        <taxon>Dikarya</taxon>
        <taxon>Ascomycota</taxon>
        <taxon>Pezizomycotina</taxon>
        <taxon>Sordariomycetes</taxon>
        <taxon>Hypocreomycetidae</taxon>
        <taxon>Glomerellales</taxon>
        <taxon>Glomerellaceae</taxon>
        <taxon>Colletotrichum</taxon>
        <taxon>Colletotrichum orbiculare species complex</taxon>
    </lineage>
</organism>
<dbReference type="SMART" id="SM00066">
    <property type="entry name" value="GAL4"/>
    <property type="match status" value="1"/>
</dbReference>
<feature type="region of interest" description="Disordered" evidence="3">
    <location>
        <begin position="181"/>
        <end position="213"/>
    </location>
</feature>
<dbReference type="InterPro" id="IPR036864">
    <property type="entry name" value="Zn2-C6_fun-type_DNA-bd_sf"/>
</dbReference>
<dbReference type="Gene3D" id="4.10.240.10">
    <property type="entry name" value="Zn(2)-C6 fungal-type DNA-binding domain"/>
    <property type="match status" value="1"/>
</dbReference>
<comment type="subcellular location">
    <subcellularLocation>
        <location evidence="1">Nucleus</location>
    </subcellularLocation>
</comment>
<reference evidence="6" key="2">
    <citation type="journal article" date="2019" name="Mol. Plant Microbe Interact.">
        <title>Genome sequence resources for four phytopathogenic fungi from the Colletotrichum orbiculare species complex.</title>
        <authorList>
            <person name="Gan P."/>
            <person name="Tsushima A."/>
            <person name="Narusaka M."/>
            <person name="Narusaka Y."/>
            <person name="Takano Y."/>
            <person name="Kubo Y."/>
            <person name="Shirasu K."/>
        </authorList>
    </citation>
    <scope>GENOME REANNOTATION</scope>
    <source>
        <strain evidence="6">104-T / ATCC 96160 / CBS 514.97 / LARS 414 / MAFF 240422</strain>
    </source>
</reference>
<dbReference type="GO" id="GO:0045944">
    <property type="term" value="P:positive regulation of transcription by RNA polymerase II"/>
    <property type="evidence" value="ECO:0007669"/>
    <property type="project" value="TreeGrafter"/>
</dbReference>
<feature type="domain" description="Zn(2)-C6 fungal-type" evidence="4">
    <location>
        <begin position="217"/>
        <end position="245"/>
    </location>
</feature>
<dbReference type="InterPro" id="IPR021858">
    <property type="entry name" value="Fun_TF"/>
</dbReference>
<dbReference type="SUPFAM" id="SSF57701">
    <property type="entry name" value="Zn2/Cys6 DNA-binding domain"/>
    <property type="match status" value="1"/>
</dbReference>
<dbReference type="GO" id="GO:0005634">
    <property type="term" value="C:nucleus"/>
    <property type="evidence" value="ECO:0007669"/>
    <property type="project" value="UniProtKB-SubCell"/>
</dbReference>
<evidence type="ECO:0000259" key="4">
    <source>
        <dbReference type="PROSITE" id="PS50048"/>
    </source>
</evidence>
<gene>
    <name evidence="5" type="ORF">Cob_v000896</name>
</gene>
<keyword evidence="6" id="KW-1185">Reference proteome</keyword>
<feature type="compositionally biased region" description="Acidic residues" evidence="3">
    <location>
        <begin position="870"/>
        <end position="880"/>
    </location>
</feature>
<accession>A0A484GB13</accession>
<dbReference type="GO" id="GO:0000976">
    <property type="term" value="F:transcription cis-regulatory region binding"/>
    <property type="evidence" value="ECO:0007669"/>
    <property type="project" value="TreeGrafter"/>
</dbReference>
<proteinExistence type="predicted"/>
<dbReference type="Pfam" id="PF00172">
    <property type="entry name" value="Zn_clus"/>
    <property type="match status" value="1"/>
</dbReference>
<evidence type="ECO:0000313" key="6">
    <source>
        <dbReference type="Proteomes" id="UP000014480"/>
    </source>
</evidence>
<dbReference type="Pfam" id="PF11951">
    <property type="entry name" value="Fungal_trans_2"/>
    <property type="match status" value="1"/>
</dbReference>
<dbReference type="GO" id="GO:0000981">
    <property type="term" value="F:DNA-binding transcription factor activity, RNA polymerase II-specific"/>
    <property type="evidence" value="ECO:0007669"/>
    <property type="project" value="InterPro"/>
</dbReference>
<sequence length="1128" mass="124680">MRGHVLGLDIEKCQVAYLGPLTCPLRTGLDTYRGNRRTDRRLSFQHPSRSTTSHSLEGCVVFAQVPDLFSLPSTIYPRRCTQERKIILDLSRCSLLPLPARQHPCPGRDAAAIYLTGANTPSPGRPSFTSHTVVTFTHSSARRLTFWSPSGFGEGTRRSTLRRRVTDIRLCSPMESAEVVVPDADKSPVKPSENSGDNGKEDPNRKKANVRKRTKTGCLTCRKRRIKCDEGRPVCSNCIKSKRHCEGYNQRVIFKDPIGSFNLNGVYGPVVYPPEPSQPPFRQIPNPPPKSSNAPLLAPIAPKPPQHLGYHGQSVLQYGQGFPGQLPLHQQPSPPFDFNQLPFGHSQMPPTPSSTLPISPESFQGPFAGIPHSIVSPSTDDGAFPAGPSSVWGRLPPGHERVEEVGVFPEASDPLGRNDVMDESEIHAYGQLVQTRSSGPWEGYGTKLRSFSAFADEYTLTSYIPTPNNSPLNDDRTAALFWHFISVTGPSMSLYERHPFDHAKLTNNYSVPKAGHNIWTYTFPILAFNHPALLQAMLALGALQIAKLQQVPPTAAMKHYHLSIRRIAKNVRSVKRRSTPATLAATLLLGYFEVWNSDHTKWCNHLWGARVLIKEIPFRRWTTNILPLKRARRALFKQSAIRQPDPFYMGHDNTHMMSHDLDDLDLDLLGRLTSLHVSYEDEAPTGSYYTDRDIEHYEHLRDLYWCMEYQHWTQCPPRAPMGRLEAIYGTYDHLMLLLGRLCTFVSKDLARKRKAFKGFGPPGAQRKPPNEGGPPDGQGWPPPGMASGMPGGPPPDLSGMGGGPRGPQSGMLGAPPGGPGGPPPGMMSSGLGGPGASPPMFPGMLPNMGKATLPMGFSPPRDESPQPSETTEDLDTDAAEEAATREWQSLREAFEVLRARFGPAFQPLGAEYADNRASPFGLTLQYRTFSVAGIWMNFYMGLIHLYRAHPKMPPAAMIAAGIQAQHTLGFAMEIGRIAAGLTEDMSAVTEISPLVGAALIESSFCLFVGAIQYQDDAQRHWLVRRMHDIARLTGWQSARQIAEGCESGWKKAAAMGRGPTYDRDPSLHIVLPSSVWTNPRRRIGDKIEELDSDDKLLVVAKAERAHYALGLLSVEQELDRLVIREEEN</sequence>
<dbReference type="GO" id="GO:0008270">
    <property type="term" value="F:zinc ion binding"/>
    <property type="evidence" value="ECO:0007669"/>
    <property type="project" value="InterPro"/>
</dbReference>
<feature type="region of interest" description="Disordered" evidence="3">
    <location>
        <begin position="756"/>
        <end position="882"/>
    </location>
</feature>
<dbReference type="PROSITE" id="PS50048">
    <property type="entry name" value="ZN2_CY6_FUNGAL_2"/>
    <property type="match status" value="1"/>
</dbReference>
<protein>
    <submittedName>
        <fullName evidence="5">Transcriptional regulatory protein</fullName>
    </submittedName>
</protein>
<feature type="compositionally biased region" description="Pro residues" evidence="3">
    <location>
        <begin position="816"/>
        <end position="825"/>
    </location>
</feature>
<dbReference type="AlphaFoldDB" id="A0A484GB13"/>
<evidence type="ECO:0000313" key="5">
    <source>
        <dbReference type="EMBL" id="TDZ26865.1"/>
    </source>
</evidence>
<dbReference type="PANTHER" id="PTHR37534">
    <property type="entry name" value="TRANSCRIPTIONAL ACTIVATOR PROTEIN UGA3"/>
    <property type="match status" value="1"/>
</dbReference>
<evidence type="ECO:0000256" key="2">
    <source>
        <dbReference type="ARBA" id="ARBA00023242"/>
    </source>
</evidence>
<dbReference type="OrthoDB" id="5391043at2759"/>
<dbReference type="EMBL" id="AMCV02000001">
    <property type="protein sequence ID" value="TDZ26865.1"/>
    <property type="molecule type" value="Genomic_DNA"/>
</dbReference>
<dbReference type="Proteomes" id="UP000014480">
    <property type="component" value="Unassembled WGS sequence"/>
</dbReference>
<reference evidence="6" key="1">
    <citation type="journal article" date="2013" name="New Phytol.">
        <title>Comparative genomic and transcriptomic analyses reveal the hemibiotrophic stage shift of Colletotrichum fungi.</title>
        <authorList>
            <person name="Gan P."/>
            <person name="Ikeda K."/>
            <person name="Irieda H."/>
            <person name="Narusaka M."/>
            <person name="O'Connell R.J."/>
            <person name="Narusaka Y."/>
            <person name="Takano Y."/>
            <person name="Kubo Y."/>
            <person name="Shirasu K."/>
        </authorList>
    </citation>
    <scope>NUCLEOTIDE SEQUENCE [LARGE SCALE GENOMIC DNA]</scope>
    <source>
        <strain evidence="6">104-T / ATCC 96160 / CBS 514.97 / LARS 414 / MAFF 240422</strain>
    </source>
</reference>
<dbReference type="PROSITE" id="PS00463">
    <property type="entry name" value="ZN2_CY6_FUNGAL_1"/>
    <property type="match status" value="1"/>
</dbReference>
<dbReference type="InterPro" id="IPR001138">
    <property type="entry name" value="Zn2Cys6_DnaBD"/>
</dbReference>
<dbReference type="CDD" id="cd00067">
    <property type="entry name" value="GAL4"/>
    <property type="match status" value="1"/>
</dbReference>